<sequence length="209" mass="23350">MSSAEQILYLLKTRGAQTAQTLADALDLTPMGARKHLLALEAKGLLQSEERAEGVGRPGRYWMLTDAGHARFPDRHSDLTLQLIDQVRSLFGEAGLDQLIAAREQQARQHYQAALASQADLASKVTTLARLRSEEGYMAEAQRDEDGHWLLLENHCPICAAARQCQGFCRAELTLFQHSLGPAFKVERSEHLLAGARRCTYRIQWLKPT</sequence>
<evidence type="ECO:0000313" key="2">
    <source>
        <dbReference type="Proteomes" id="UP000587991"/>
    </source>
</evidence>
<dbReference type="InterPro" id="IPR036390">
    <property type="entry name" value="WH_DNA-bd_sf"/>
</dbReference>
<protein>
    <submittedName>
        <fullName evidence="1">Transcriptional regulator</fullName>
    </submittedName>
</protein>
<dbReference type="Gene3D" id="1.10.10.10">
    <property type="entry name" value="Winged helix-like DNA-binding domain superfamily/Winged helix DNA-binding domain"/>
    <property type="match status" value="1"/>
</dbReference>
<keyword evidence="2" id="KW-1185">Reference proteome</keyword>
<organism evidence="1 2">
    <name type="scientific">Leeia aquatica</name>
    <dbReference type="NCBI Taxonomy" id="2725557"/>
    <lineage>
        <taxon>Bacteria</taxon>
        <taxon>Pseudomonadati</taxon>
        <taxon>Pseudomonadota</taxon>
        <taxon>Betaproteobacteria</taxon>
        <taxon>Neisseriales</taxon>
        <taxon>Leeiaceae</taxon>
        <taxon>Leeia</taxon>
    </lineage>
</organism>
<comment type="caution">
    <text evidence="1">The sequence shown here is derived from an EMBL/GenBank/DDBJ whole genome shotgun (WGS) entry which is preliminary data.</text>
</comment>
<dbReference type="SUPFAM" id="SSF46785">
    <property type="entry name" value="Winged helix' DNA-binding domain"/>
    <property type="match status" value="1"/>
</dbReference>
<reference evidence="1 2" key="1">
    <citation type="submission" date="2020-04" db="EMBL/GenBank/DDBJ databases">
        <title>Draft genome of Leeia sp. IMCC25680.</title>
        <authorList>
            <person name="Song J."/>
            <person name="Cho J.-C."/>
        </authorList>
    </citation>
    <scope>NUCLEOTIDE SEQUENCE [LARGE SCALE GENOMIC DNA]</scope>
    <source>
        <strain evidence="1 2">IMCC25680</strain>
    </source>
</reference>
<dbReference type="InterPro" id="IPR036388">
    <property type="entry name" value="WH-like_DNA-bd_sf"/>
</dbReference>
<dbReference type="RefSeq" id="WP_168876753.1">
    <property type="nucleotide sequence ID" value="NZ_JABAIM010000001.1"/>
</dbReference>
<accession>A0A847SDF8</accession>
<dbReference type="PANTHER" id="PTHR38600:SF2">
    <property type="entry name" value="SLL0088 PROTEIN"/>
    <property type="match status" value="1"/>
</dbReference>
<evidence type="ECO:0000313" key="1">
    <source>
        <dbReference type="EMBL" id="NLR75208.1"/>
    </source>
</evidence>
<name>A0A847SDF8_9NEIS</name>
<dbReference type="EMBL" id="JABAIM010000001">
    <property type="protein sequence ID" value="NLR75208.1"/>
    <property type="molecule type" value="Genomic_DNA"/>
</dbReference>
<gene>
    <name evidence="1" type="ORF">HF682_08550</name>
</gene>
<dbReference type="PANTHER" id="PTHR38600">
    <property type="entry name" value="TRANSCRIPTIONAL REGULATORY PROTEIN"/>
    <property type="match status" value="1"/>
</dbReference>
<dbReference type="AlphaFoldDB" id="A0A847SDF8"/>
<proteinExistence type="predicted"/>
<dbReference type="Proteomes" id="UP000587991">
    <property type="component" value="Unassembled WGS sequence"/>
</dbReference>